<gene>
    <name evidence="3" type="ORF">CBR_g88577</name>
</gene>
<name>A0A388KB83_CHABU</name>
<dbReference type="STRING" id="69332.A0A388KB83"/>
<dbReference type="PRINTS" id="PR00196">
    <property type="entry name" value="ANNEXIN"/>
</dbReference>
<accession>A0A388KB83</accession>
<organism evidence="3 4">
    <name type="scientific">Chara braunii</name>
    <name type="common">Braun's stonewort</name>
    <dbReference type="NCBI Taxonomy" id="69332"/>
    <lineage>
        <taxon>Eukaryota</taxon>
        <taxon>Viridiplantae</taxon>
        <taxon>Streptophyta</taxon>
        <taxon>Charophyceae</taxon>
        <taxon>Charales</taxon>
        <taxon>Characeae</taxon>
        <taxon>Chara</taxon>
    </lineage>
</organism>
<dbReference type="GO" id="GO:0005544">
    <property type="term" value="F:calcium-dependent phospholipid binding"/>
    <property type="evidence" value="ECO:0007669"/>
    <property type="project" value="InterPro"/>
</dbReference>
<dbReference type="PANTHER" id="PTHR10502:SF175">
    <property type="entry name" value="ANNEXIN A13"/>
    <property type="match status" value="1"/>
</dbReference>
<keyword evidence="1" id="KW-0677">Repeat</keyword>
<dbReference type="GO" id="GO:0001786">
    <property type="term" value="F:phosphatidylserine binding"/>
    <property type="evidence" value="ECO:0007669"/>
    <property type="project" value="TreeGrafter"/>
</dbReference>
<keyword evidence="2" id="KW-0041">Annexin</keyword>
<dbReference type="GO" id="GO:0005737">
    <property type="term" value="C:cytoplasm"/>
    <property type="evidence" value="ECO:0007669"/>
    <property type="project" value="TreeGrafter"/>
</dbReference>
<dbReference type="SUPFAM" id="SSF47874">
    <property type="entry name" value="Annexin"/>
    <property type="match status" value="1"/>
</dbReference>
<evidence type="ECO:0008006" key="5">
    <source>
        <dbReference type="Google" id="ProtNLM"/>
    </source>
</evidence>
<dbReference type="PROSITE" id="PS51897">
    <property type="entry name" value="ANNEXIN_2"/>
    <property type="match status" value="3"/>
</dbReference>
<dbReference type="OMA" id="CYVEHDV"/>
<evidence type="ECO:0000256" key="1">
    <source>
        <dbReference type="ARBA" id="ARBA00022737"/>
    </source>
</evidence>
<dbReference type="GO" id="GO:0005634">
    <property type="term" value="C:nucleus"/>
    <property type="evidence" value="ECO:0007669"/>
    <property type="project" value="TreeGrafter"/>
</dbReference>
<dbReference type="Gene3D" id="1.10.220.10">
    <property type="entry name" value="Annexin"/>
    <property type="match status" value="3"/>
</dbReference>
<dbReference type="AlphaFoldDB" id="A0A388KB83"/>
<dbReference type="InterPro" id="IPR018502">
    <property type="entry name" value="Annexin_repeat"/>
</dbReference>
<dbReference type="GO" id="GO:0012506">
    <property type="term" value="C:vesicle membrane"/>
    <property type="evidence" value="ECO:0007669"/>
    <property type="project" value="TreeGrafter"/>
</dbReference>
<sequence length="324" mass="36328">METQQLNRVNDPQTAAGSLIRAMDAFDEDHERAVDDLLRVVGYGSWQDRRSTVRQAEAMGRDAIQWVKDKTSGAFQGGLLALIEPAPLRDARWVRDAVSGFMKKKDVVREIVCTRTPSQLTAISESYIDVYQADMLQDILGCFSGKERKLFENLLSFDRRGVGEAGTPRIVDKELARALAKKLHDAGPASWFNDEGVYIDILTTESVDMVRAVFREYEGMYGRSLFDVIEKEFRGDFQKDMYLLGLALNNPPRVFADVIRAAVKGLGTDEDALTRAVIARKDIDLREIRSVYDAAYGNMLDAIRADTSGDFRKLLETVILSVGE</sequence>
<dbReference type="EMBL" id="BFEA01000085">
    <property type="protein sequence ID" value="GBG67289.1"/>
    <property type="molecule type" value="Genomic_DNA"/>
</dbReference>
<dbReference type="GO" id="GO:0005886">
    <property type="term" value="C:plasma membrane"/>
    <property type="evidence" value="ECO:0007669"/>
    <property type="project" value="TreeGrafter"/>
</dbReference>
<protein>
    <recommendedName>
        <fullName evidence="5">Annexin</fullName>
    </recommendedName>
</protein>
<comment type="caution">
    <text evidence="3">The sequence shown here is derived from an EMBL/GenBank/DDBJ whole genome shotgun (WGS) entry which is preliminary data.</text>
</comment>
<dbReference type="InterPro" id="IPR001464">
    <property type="entry name" value="Annexin"/>
</dbReference>
<evidence type="ECO:0000313" key="3">
    <source>
        <dbReference type="EMBL" id="GBG67289.1"/>
    </source>
</evidence>
<dbReference type="PANTHER" id="PTHR10502">
    <property type="entry name" value="ANNEXIN"/>
    <property type="match status" value="1"/>
</dbReference>
<dbReference type="Gramene" id="GBG67289">
    <property type="protein sequence ID" value="GBG67289"/>
    <property type="gene ID" value="CBR_g88577"/>
</dbReference>
<dbReference type="GO" id="GO:0005509">
    <property type="term" value="F:calcium ion binding"/>
    <property type="evidence" value="ECO:0007669"/>
    <property type="project" value="InterPro"/>
</dbReference>
<proteinExistence type="predicted"/>
<keyword evidence="4" id="KW-1185">Reference proteome</keyword>
<dbReference type="Proteomes" id="UP000265515">
    <property type="component" value="Unassembled WGS sequence"/>
</dbReference>
<dbReference type="SMART" id="SM00335">
    <property type="entry name" value="ANX"/>
    <property type="match status" value="3"/>
</dbReference>
<reference evidence="3 4" key="1">
    <citation type="journal article" date="2018" name="Cell">
        <title>The Chara Genome: Secondary Complexity and Implications for Plant Terrestrialization.</title>
        <authorList>
            <person name="Nishiyama T."/>
            <person name="Sakayama H."/>
            <person name="Vries J.D."/>
            <person name="Buschmann H."/>
            <person name="Saint-Marcoux D."/>
            <person name="Ullrich K.K."/>
            <person name="Haas F.B."/>
            <person name="Vanderstraeten L."/>
            <person name="Becker D."/>
            <person name="Lang D."/>
            <person name="Vosolsobe S."/>
            <person name="Rombauts S."/>
            <person name="Wilhelmsson P.K.I."/>
            <person name="Janitza P."/>
            <person name="Kern R."/>
            <person name="Heyl A."/>
            <person name="Rumpler F."/>
            <person name="Villalobos L.I.A.C."/>
            <person name="Clay J.M."/>
            <person name="Skokan R."/>
            <person name="Toyoda A."/>
            <person name="Suzuki Y."/>
            <person name="Kagoshima H."/>
            <person name="Schijlen E."/>
            <person name="Tajeshwar N."/>
            <person name="Catarino B."/>
            <person name="Hetherington A.J."/>
            <person name="Saltykova A."/>
            <person name="Bonnot C."/>
            <person name="Breuninger H."/>
            <person name="Symeonidi A."/>
            <person name="Radhakrishnan G.V."/>
            <person name="Van Nieuwerburgh F."/>
            <person name="Deforce D."/>
            <person name="Chang C."/>
            <person name="Karol K.G."/>
            <person name="Hedrich R."/>
            <person name="Ulvskov P."/>
            <person name="Glockner G."/>
            <person name="Delwiche C.F."/>
            <person name="Petrasek J."/>
            <person name="Van de Peer Y."/>
            <person name="Friml J."/>
            <person name="Beilby M."/>
            <person name="Dolan L."/>
            <person name="Kohara Y."/>
            <person name="Sugano S."/>
            <person name="Fujiyama A."/>
            <person name="Delaux P.-M."/>
            <person name="Quint M."/>
            <person name="TheiBen G."/>
            <person name="Hagemann M."/>
            <person name="Harholt J."/>
            <person name="Dunand C."/>
            <person name="Zachgo S."/>
            <person name="Langdale J."/>
            <person name="Maumus F."/>
            <person name="Straeten D.V.D."/>
            <person name="Gould S.B."/>
            <person name="Rensing S.A."/>
        </authorList>
    </citation>
    <scope>NUCLEOTIDE SEQUENCE [LARGE SCALE GENOMIC DNA]</scope>
    <source>
        <strain evidence="3 4">S276</strain>
    </source>
</reference>
<dbReference type="OrthoDB" id="37886at2759"/>
<dbReference type="Pfam" id="PF00191">
    <property type="entry name" value="Annexin"/>
    <property type="match status" value="3"/>
</dbReference>
<dbReference type="InterPro" id="IPR037104">
    <property type="entry name" value="Annexin_sf"/>
</dbReference>
<evidence type="ECO:0000313" key="4">
    <source>
        <dbReference type="Proteomes" id="UP000265515"/>
    </source>
</evidence>
<evidence type="ECO:0000256" key="2">
    <source>
        <dbReference type="ARBA" id="ARBA00023216"/>
    </source>
</evidence>